<evidence type="ECO:0000256" key="5">
    <source>
        <dbReference type="SAM" id="Phobius"/>
    </source>
</evidence>
<evidence type="ECO:0000256" key="3">
    <source>
        <dbReference type="ARBA" id="ARBA00022475"/>
    </source>
</evidence>
<reference evidence="7 8" key="1">
    <citation type="submission" date="2018-06" db="EMBL/GenBank/DDBJ databases">
        <authorList>
            <consortium name="Pathogen Informatics"/>
            <person name="Doyle S."/>
        </authorList>
    </citation>
    <scope>NUCLEOTIDE SEQUENCE [LARGE SCALE GENOMIC DNA]</scope>
    <source>
        <strain evidence="7 8">NCTC13028</strain>
    </source>
</reference>
<dbReference type="RefSeq" id="WP_111921048.1">
    <property type="nucleotide sequence ID" value="NZ_JAHLNT010000008.1"/>
</dbReference>
<proteinExistence type="predicted"/>
<dbReference type="GO" id="GO:0015226">
    <property type="term" value="F:carnitine transmembrane transporter activity"/>
    <property type="evidence" value="ECO:0007669"/>
    <property type="project" value="TreeGrafter"/>
</dbReference>
<evidence type="ECO:0000259" key="6">
    <source>
        <dbReference type="Pfam" id="PF04069"/>
    </source>
</evidence>
<evidence type="ECO:0000256" key="2">
    <source>
        <dbReference type="ARBA" id="ARBA00022448"/>
    </source>
</evidence>
<evidence type="ECO:0000256" key="1">
    <source>
        <dbReference type="ARBA" id="ARBA00004236"/>
    </source>
</evidence>
<sequence length="301" mass="34586">MEGFIIFKGKLNRVLYLFFIIVLSISLTGCGLLESQIPKTNDRSKGKVKIGYVQWASAEASSHIVKEVLEKMGYYVELYILQTGILYQATSQGNVDVFVCSWLPDTDKNYWKKHKDSLVELNDNYRSAQIGIVVPKYVEINSMKEIKDYEDKFGKRIIGIDPGAAQMEVTEEKVMPNYGIENWILEESSGAAMTAELERAIEKKEWIAVTGWKPHWMWSKWDLKFLQDPDLAMGKGECIKTMGRPNIKEDMPEVARFFEKYELNTEDFSSVMLKIQNGQSPEDVAKEFVESHSELVKYWAS</sequence>
<evidence type="ECO:0000256" key="4">
    <source>
        <dbReference type="ARBA" id="ARBA00023136"/>
    </source>
</evidence>
<name>A0A2X2W620_CLOCO</name>
<dbReference type="Gene3D" id="3.40.190.100">
    <property type="entry name" value="Glycine betaine-binding periplasmic protein, domain 2"/>
    <property type="match status" value="1"/>
</dbReference>
<keyword evidence="3" id="KW-1003">Cell membrane</keyword>
<dbReference type="PANTHER" id="PTHR47737">
    <property type="entry name" value="GLYCINE BETAINE/PROLINE BETAINE TRANSPORT SYSTEM PERMEASE PROTEIN PROW"/>
    <property type="match status" value="1"/>
</dbReference>
<evidence type="ECO:0000313" key="7">
    <source>
        <dbReference type="EMBL" id="SQB33103.1"/>
    </source>
</evidence>
<dbReference type="GO" id="GO:0043190">
    <property type="term" value="C:ATP-binding cassette (ABC) transporter complex"/>
    <property type="evidence" value="ECO:0007669"/>
    <property type="project" value="InterPro"/>
</dbReference>
<dbReference type="PANTHER" id="PTHR47737:SF1">
    <property type="entry name" value="GLYCINE BETAINE_PROLINE BETAINE TRANSPORT SYSTEM PERMEASE PROTEIN PROW"/>
    <property type="match status" value="1"/>
</dbReference>
<keyword evidence="5" id="KW-0812">Transmembrane</keyword>
<dbReference type="SUPFAM" id="SSF53850">
    <property type="entry name" value="Periplasmic binding protein-like II"/>
    <property type="match status" value="1"/>
</dbReference>
<dbReference type="EMBL" id="UAWC01000001">
    <property type="protein sequence ID" value="SQB33103.1"/>
    <property type="molecule type" value="Genomic_DNA"/>
</dbReference>
<feature type="domain" description="ABC-type glycine betaine transport system substrate-binding" evidence="6">
    <location>
        <begin position="47"/>
        <end position="290"/>
    </location>
</feature>
<dbReference type="GO" id="GO:0031460">
    <property type="term" value="P:glycine betaine transport"/>
    <property type="evidence" value="ECO:0007669"/>
    <property type="project" value="TreeGrafter"/>
</dbReference>
<keyword evidence="2" id="KW-0813">Transport</keyword>
<comment type="subcellular location">
    <subcellularLocation>
        <location evidence="1">Cell membrane</location>
    </subcellularLocation>
</comment>
<evidence type="ECO:0000313" key="8">
    <source>
        <dbReference type="Proteomes" id="UP000250223"/>
    </source>
</evidence>
<protein>
    <submittedName>
        <fullName evidence="7">Glycine betaine-binding protein</fullName>
    </submittedName>
</protein>
<organism evidence="7 8">
    <name type="scientific">Clostridium cochlearium</name>
    <dbReference type="NCBI Taxonomy" id="1494"/>
    <lineage>
        <taxon>Bacteria</taxon>
        <taxon>Bacillati</taxon>
        <taxon>Bacillota</taxon>
        <taxon>Clostridia</taxon>
        <taxon>Eubacteriales</taxon>
        <taxon>Clostridiaceae</taxon>
        <taxon>Clostridium</taxon>
    </lineage>
</organism>
<dbReference type="Gene3D" id="3.40.190.10">
    <property type="entry name" value="Periplasmic binding protein-like II"/>
    <property type="match status" value="1"/>
</dbReference>
<feature type="transmembrane region" description="Helical" evidence="5">
    <location>
        <begin position="14"/>
        <end position="33"/>
    </location>
</feature>
<keyword evidence="4 5" id="KW-0472">Membrane</keyword>
<dbReference type="CDD" id="cd13639">
    <property type="entry name" value="PBP2_OpuAC_like"/>
    <property type="match status" value="1"/>
</dbReference>
<gene>
    <name evidence="7" type="primary">opuAC_1</name>
    <name evidence="7" type="ORF">NCTC13028_00159</name>
</gene>
<accession>A0A2X2W620</accession>
<dbReference type="GO" id="GO:0015871">
    <property type="term" value="P:choline transport"/>
    <property type="evidence" value="ECO:0007669"/>
    <property type="project" value="TreeGrafter"/>
</dbReference>
<dbReference type="GO" id="GO:0005275">
    <property type="term" value="F:amine transmembrane transporter activity"/>
    <property type="evidence" value="ECO:0007669"/>
    <property type="project" value="TreeGrafter"/>
</dbReference>
<dbReference type="Proteomes" id="UP000250223">
    <property type="component" value="Unassembled WGS sequence"/>
</dbReference>
<dbReference type="Pfam" id="PF04069">
    <property type="entry name" value="OpuAC"/>
    <property type="match status" value="1"/>
</dbReference>
<dbReference type="AlphaFoldDB" id="A0A2X2W620"/>
<dbReference type="InterPro" id="IPR007210">
    <property type="entry name" value="ABC_Gly_betaine_transp_sub-bd"/>
</dbReference>
<keyword evidence="5" id="KW-1133">Transmembrane helix</keyword>